<dbReference type="PANTHER" id="PTHR31585">
    <property type="entry name" value="FOLATE-BIOPTERIN TRANSPORTER 1, CHLOROPLASTIC"/>
    <property type="match status" value="1"/>
</dbReference>
<dbReference type="GO" id="GO:0022857">
    <property type="term" value="F:transmembrane transporter activity"/>
    <property type="evidence" value="ECO:0007669"/>
    <property type="project" value="InterPro"/>
</dbReference>
<dbReference type="Pfam" id="PF03092">
    <property type="entry name" value="BT1"/>
    <property type="match status" value="1"/>
</dbReference>
<dbReference type="AlphaFoldDB" id="A0A4Y7KC83"/>
<evidence type="ECO:0000256" key="1">
    <source>
        <dbReference type="ARBA" id="ARBA00004140"/>
    </source>
</evidence>
<dbReference type="InterPro" id="IPR001107">
    <property type="entry name" value="Band_7"/>
</dbReference>
<dbReference type="Gene3D" id="1.20.1250.20">
    <property type="entry name" value="MFS general substrate transporter like domains"/>
    <property type="match status" value="1"/>
</dbReference>
<organism evidence="13 14">
    <name type="scientific">Papaver somniferum</name>
    <name type="common">Opium poppy</name>
    <dbReference type="NCBI Taxonomy" id="3469"/>
    <lineage>
        <taxon>Eukaryota</taxon>
        <taxon>Viridiplantae</taxon>
        <taxon>Streptophyta</taxon>
        <taxon>Embryophyta</taxon>
        <taxon>Tracheophyta</taxon>
        <taxon>Spermatophyta</taxon>
        <taxon>Magnoliopsida</taxon>
        <taxon>Ranunculales</taxon>
        <taxon>Papaveraceae</taxon>
        <taxon>Papaveroideae</taxon>
        <taxon>Papaver</taxon>
    </lineage>
</organism>
<keyword evidence="8" id="KW-0735">Signal-anchor</keyword>
<feature type="transmembrane region" description="Helical" evidence="11">
    <location>
        <begin position="398"/>
        <end position="416"/>
    </location>
</feature>
<reference evidence="13 14" key="1">
    <citation type="journal article" date="2018" name="Science">
        <title>The opium poppy genome and morphinan production.</title>
        <authorList>
            <person name="Guo L."/>
            <person name="Winzer T."/>
            <person name="Yang X."/>
            <person name="Li Y."/>
            <person name="Ning Z."/>
            <person name="He Z."/>
            <person name="Teodor R."/>
            <person name="Lu Y."/>
            <person name="Bowser T.A."/>
            <person name="Graham I.A."/>
            <person name="Ye K."/>
        </authorList>
    </citation>
    <scope>NUCLEOTIDE SEQUENCE [LARGE SCALE GENOMIC DNA]</scope>
    <source>
        <strain evidence="14">cv. HN1</strain>
        <tissue evidence="13">Leaves</tissue>
    </source>
</reference>
<dbReference type="CDD" id="cd17484">
    <property type="entry name" value="MFS_FBT"/>
    <property type="match status" value="1"/>
</dbReference>
<dbReference type="SUPFAM" id="SSF103473">
    <property type="entry name" value="MFS general substrate transporter"/>
    <property type="match status" value="1"/>
</dbReference>
<evidence type="ECO:0000313" key="13">
    <source>
        <dbReference type="EMBL" id="RZC69761.1"/>
    </source>
</evidence>
<dbReference type="SUPFAM" id="SSF117892">
    <property type="entry name" value="Band 7/SPFH domain"/>
    <property type="match status" value="1"/>
</dbReference>
<comment type="subcellular location">
    <subcellularLocation>
        <location evidence="2">Membrane</location>
        <topology evidence="2">Multi-pass membrane protein</topology>
    </subcellularLocation>
    <subcellularLocation>
        <location evidence="1">Mitochondrion inner membrane</location>
        <topology evidence="1">Single-pass type II membrane protein</topology>
    </subcellularLocation>
</comment>
<gene>
    <name evidence="13" type="ORF">C5167_032885</name>
</gene>
<dbReference type="InterPro" id="IPR039309">
    <property type="entry name" value="BT1"/>
</dbReference>
<dbReference type="PRINTS" id="PR00679">
    <property type="entry name" value="PROHIBITIN"/>
</dbReference>
<proteinExistence type="inferred from homology"/>
<dbReference type="InterPro" id="IPR036013">
    <property type="entry name" value="Band_7/SPFH_dom_sf"/>
</dbReference>
<keyword evidence="6" id="KW-0813">Transport</keyword>
<keyword evidence="14" id="KW-1185">Reference proteome</keyword>
<evidence type="ECO:0000256" key="10">
    <source>
        <dbReference type="ARBA" id="ARBA00023136"/>
    </source>
</evidence>
<dbReference type="SMART" id="SM00244">
    <property type="entry name" value="PHB"/>
    <property type="match status" value="1"/>
</dbReference>
<keyword evidence="10 11" id="KW-0472">Membrane</keyword>
<keyword evidence="9 11" id="KW-1133">Transmembrane helix</keyword>
<dbReference type="Gramene" id="RZC69761">
    <property type="protein sequence ID" value="RZC69761"/>
    <property type="gene ID" value="C5167_032885"/>
</dbReference>
<comment type="similarity">
    <text evidence="3">Belongs to the major facilitator superfamily. Folate-biopterin transporter (TC 2.A.71) family.</text>
</comment>
<name>A0A4Y7KC83_PAPSO</name>
<keyword evidence="7 11" id="KW-0812">Transmembrane</keyword>
<accession>A0A4Y7KC83</accession>
<dbReference type="InterPro" id="IPR036259">
    <property type="entry name" value="MFS_trans_sf"/>
</dbReference>
<feature type="transmembrane region" description="Helical" evidence="11">
    <location>
        <begin position="422"/>
        <end position="443"/>
    </location>
</feature>
<feature type="domain" description="Band 7" evidence="12">
    <location>
        <begin position="30"/>
        <end position="191"/>
    </location>
</feature>
<dbReference type="InterPro" id="IPR000163">
    <property type="entry name" value="Prohibitin"/>
</dbReference>
<protein>
    <recommendedName>
        <fullName evidence="12">Band 7 domain-containing protein</fullName>
    </recommendedName>
</protein>
<sequence>MANPQAVNFLTGLAKAAFSLGLGATAVNSSLYTVDGGQRAVLFDRFRGVLDETVGEGTHFLIPWLQTPYIFDIRTKPHTFSSVSGTKDLQMVNLTLRLLSRPEVPSLPSIFKTLGTEYDEKVLPSIGNEVLKAVVAQFNADQLLTERPHVSALVRESLIKRAKDFNIVLDDVAITHLSYGAEFSKAVEQKQVAQQEAERSKFVVMKAEQERRAAIIRAEGESDSAKLISDATAAAGMGLIELRRIEASREIASTLARSPNVSYLPGGNNILLGLNPEEEALPLDGNAHNKEIRETQKERGIKTRLWVFMLEPLYWLKMLAHELHWRFIFGVAIIYGTSQGLGGSLFNVSSDYYWKDVQKVQPSEAQVYSGVIGIPWIVKPLWGILTDVVPIAGYRRRPYFILAGLLGAASTLLLSLKKKVDVMFALLSMTAVSAGAAIADVTIDACAAENSMSHLSLAADIQSLCAFCSSIGQLVGFTISGFIVHQIGPKGVFGVLIIPFVLVSSVGILLKEQYVPNFAYKQVYPKFIDASKATFTTLKCGDVWRPCLYMYLSFALSLNIHEGMFYWITDPKAGPALSEKVLKDYPYRGVLFWAQLLRGIIGMLDLILVLRLNLKLGVPDKYFVVLDEIVSKCTGRIKRMPLLVISSKLCPPGTEGTFFALLMSIDNFGSLTSSWGGGLLLHVLNVTRSKFTNLWLAILVRNIVRLLPLALLFLVPRSDPSSSILPAKITKAKEDEDVDKASNIELVSLIGSTR</sequence>
<evidence type="ECO:0000313" key="14">
    <source>
        <dbReference type="Proteomes" id="UP000316621"/>
    </source>
</evidence>
<feature type="transmembrane region" description="Helical" evidence="11">
    <location>
        <begin position="589"/>
        <end position="610"/>
    </location>
</feature>
<evidence type="ECO:0000256" key="9">
    <source>
        <dbReference type="ARBA" id="ARBA00022989"/>
    </source>
</evidence>
<comment type="subunit">
    <text evidence="5">Component of a prohibitin multimeric complex in mitochondrial membranes.</text>
</comment>
<dbReference type="Pfam" id="PF07690">
    <property type="entry name" value="MFS_1"/>
    <property type="match status" value="1"/>
</dbReference>
<dbReference type="Pfam" id="PF01145">
    <property type="entry name" value="Band_7"/>
    <property type="match status" value="1"/>
</dbReference>
<evidence type="ECO:0000256" key="2">
    <source>
        <dbReference type="ARBA" id="ARBA00004141"/>
    </source>
</evidence>
<feature type="transmembrane region" description="Helical" evidence="11">
    <location>
        <begin position="366"/>
        <end position="386"/>
    </location>
</feature>
<evidence type="ECO:0000256" key="8">
    <source>
        <dbReference type="ARBA" id="ARBA00022968"/>
    </source>
</evidence>
<evidence type="ECO:0000259" key="12">
    <source>
        <dbReference type="SMART" id="SM00244"/>
    </source>
</evidence>
<dbReference type="GO" id="GO:0005743">
    <property type="term" value="C:mitochondrial inner membrane"/>
    <property type="evidence" value="ECO:0007669"/>
    <property type="project" value="UniProtKB-SubCell"/>
</dbReference>
<evidence type="ECO:0000256" key="3">
    <source>
        <dbReference type="ARBA" id="ARBA00007015"/>
    </source>
</evidence>
<feature type="transmembrane region" description="Helical" evidence="11">
    <location>
        <begin position="464"/>
        <end position="485"/>
    </location>
</feature>
<dbReference type="CDD" id="cd03401">
    <property type="entry name" value="SPFH_prohibitin"/>
    <property type="match status" value="1"/>
</dbReference>
<dbReference type="InterPro" id="IPR011701">
    <property type="entry name" value="MFS"/>
</dbReference>
<evidence type="ECO:0000256" key="6">
    <source>
        <dbReference type="ARBA" id="ARBA00022448"/>
    </source>
</evidence>
<comment type="similarity">
    <text evidence="4">Belongs to the prohibitin family.</text>
</comment>
<dbReference type="FunFam" id="3.30.479.30:FF:000001">
    <property type="entry name" value="Prohibitin 2"/>
    <property type="match status" value="1"/>
</dbReference>
<evidence type="ECO:0000256" key="4">
    <source>
        <dbReference type="ARBA" id="ARBA00009658"/>
    </source>
</evidence>
<evidence type="ECO:0000256" key="7">
    <source>
        <dbReference type="ARBA" id="ARBA00022692"/>
    </source>
</evidence>
<feature type="transmembrane region" description="Helical" evidence="11">
    <location>
        <begin position="327"/>
        <end position="346"/>
    </location>
</feature>
<feature type="transmembrane region" description="Helical" evidence="11">
    <location>
        <begin position="491"/>
        <end position="510"/>
    </location>
</feature>
<dbReference type="Gene3D" id="3.30.479.30">
    <property type="entry name" value="Band 7 domain"/>
    <property type="match status" value="1"/>
</dbReference>
<dbReference type="PANTHER" id="PTHR31585:SF6">
    <property type="entry name" value="FOLATE-BIOPTERIN TRANSPORTER 2-RELATED"/>
    <property type="match status" value="1"/>
</dbReference>
<evidence type="ECO:0000256" key="11">
    <source>
        <dbReference type="SAM" id="Phobius"/>
    </source>
</evidence>
<dbReference type="EMBL" id="CM010721">
    <property type="protein sequence ID" value="RZC69761.1"/>
    <property type="molecule type" value="Genomic_DNA"/>
</dbReference>
<dbReference type="Proteomes" id="UP000316621">
    <property type="component" value="Chromosome 7"/>
</dbReference>
<evidence type="ECO:0000256" key="5">
    <source>
        <dbReference type="ARBA" id="ARBA00011786"/>
    </source>
</evidence>